<feature type="compositionally biased region" description="Basic and acidic residues" evidence="1">
    <location>
        <begin position="103"/>
        <end position="119"/>
    </location>
</feature>
<feature type="non-terminal residue" evidence="2">
    <location>
        <position position="1"/>
    </location>
</feature>
<evidence type="ECO:0000256" key="1">
    <source>
        <dbReference type="SAM" id="MobiDB-lite"/>
    </source>
</evidence>
<proteinExistence type="predicted"/>
<protein>
    <submittedName>
        <fullName evidence="2">Uncharacterized protein</fullName>
    </submittedName>
</protein>
<feature type="region of interest" description="Disordered" evidence="1">
    <location>
        <begin position="96"/>
        <end position="119"/>
    </location>
</feature>
<accession>A0AAV2Z5H0</accession>
<gene>
    <name evidence="2" type="ORF">N0F65_006140</name>
</gene>
<keyword evidence="3" id="KW-1185">Reference proteome</keyword>
<comment type="caution">
    <text evidence="2">The sequence shown here is derived from an EMBL/GenBank/DDBJ whole genome shotgun (WGS) entry which is preliminary data.</text>
</comment>
<evidence type="ECO:0000313" key="3">
    <source>
        <dbReference type="Proteomes" id="UP001146120"/>
    </source>
</evidence>
<dbReference type="Proteomes" id="UP001146120">
    <property type="component" value="Unassembled WGS sequence"/>
</dbReference>
<reference evidence="2" key="1">
    <citation type="submission" date="2022-11" db="EMBL/GenBank/DDBJ databases">
        <authorList>
            <person name="Morgan W.R."/>
            <person name="Tartar A."/>
        </authorList>
    </citation>
    <scope>NUCLEOTIDE SEQUENCE</scope>
    <source>
        <strain evidence="2">ARSEF 373</strain>
    </source>
</reference>
<sequence length="119" mass="13146">DPTVLGGCASPTTPTPRPATAHVAVQVDEWQEINGTKKRRQRSCKCAACGDGNKRTYLCPLLAEAPTAIQSRALTFSTVTGRKALACRRASASRVHQLRSRGRSADDWPRTWRRQQSER</sequence>
<evidence type="ECO:0000313" key="2">
    <source>
        <dbReference type="EMBL" id="DBA00940.1"/>
    </source>
</evidence>
<reference evidence="2" key="2">
    <citation type="journal article" date="2023" name="Microbiol Resour">
        <title>Decontamination and Annotation of the Draft Genome Sequence of the Oomycete Lagenidium giganteum ARSEF 373.</title>
        <authorList>
            <person name="Morgan W.R."/>
            <person name="Tartar A."/>
        </authorList>
    </citation>
    <scope>NUCLEOTIDE SEQUENCE</scope>
    <source>
        <strain evidence="2">ARSEF 373</strain>
    </source>
</reference>
<name>A0AAV2Z5H0_9STRA</name>
<dbReference type="EMBL" id="DAKRPA010000056">
    <property type="protein sequence ID" value="DBA00940.1"/>
    <property type="molecule type" value="Genomic_DNA"/>
</dbReference>
<dbReference type="AlphaFoldDB" id="A0AAV2Z5H0"/>
<organism evidence="2 3">
    <name type="scientific">Lagenidium giganteum</name>
    <dbReference type="NCBI Taxonomy" id="4803"/>
    <lineage>
        <taxon>Eukaryota</taxon>
        <taxon>Sar</taxon>
        <taxon>Stramenopiles</taxon>
        <taxon>Oomycota</taxon>
        <taxon>Peronosporomycetes</taxon>
        <taxon>Pythiales</taxon>
        <taxon>Pythiaceae</taxon>
    </lineage>
</organism>